<dbReference type="InterPro" id="IPR018095">
    <property type="entry name" value="Thymidylate_kin_CS"/>
</dbReference>
<comment type="similarity">
    <text evidence="1 12">Belongs to the thymidylate kinase family.</text>
</comment>
<dbReference type="GO" id="GO:0006235">
    <property type="term" value="P:dTTP biosynthetic process"/>
    <property type="evidence" value="ECO:0007669"/>
    <property type="project" value="UniProtKB-UniRule"/>
</dbReference>
<dbReference type="AlphaFoldDB" id="A0A5J6MM01"/>
<evidence type="ECO:0000256" key="1">
    <source>
        <dbReference type="ARBA" id="ARBA00009776"/>
    </source>
</evidence>
<gene>
    <name evidence="12 14" type="primary">tmk</name>
    <name evidence="14" type="ORF">FRZ44_25460</name>
</gene>
<keyword evidence="4 12" id="KW-0808">Transferase</keyword>
<dbReference type="InterPro" id="IPR027417">
    <property type="entry name" value="P-loop_NTPase"/>
</dbReference>
<comment type="catalytic activity">
    <reaction evidence="10 12">
        <text>dTMP + ATP = dTDP + ADP</text>
        <dbReference type="Rhea" id="RHEA:13517"/>
        <dbReference type="ChEBI" id="CHEBI:30616"/>
        <dbReference type="ChEBI" id="CHEBI:58369"/>
        <dbReference type="ChEBI" id="CHEBI:63528"/>
        <dbReference type="ChEBI" id="CHEBI:456216"/>
        <dbReference type="EC" id="2.7.4.9"/>
    </reaction>
</comment>
<name>A0A5J6MM01_9PROT</name>
<sequence>MARGRFITFEGGEGAGKSTQAKRLATWLEGQGRNVLLTREPGGSPGAEEIRKLLVQGATDRWDPMTETLLHFAARRDHLERVIRPALAAGQWVLSDRFADSTLAYQGYGHGVDRDFIALLEKAVVGSQRPDLTLILDLPVAQGLERAGARRGPETRYEDMAQAFHERLRQGFLAIAAQEPRRCRVIDATASLDAVQAKLRAAMTEAFPAELRQAP</sequence>
<dbReference type="GO" id="GO:0005829">
    <property type="term" value="C:cytosol"/>
    <property type="evidence" value="ECO:0007669"/>
    <property type="project" value="TreeGrafter"/>
</dbReference>
<evidence type="ECO:0000313" key="14">
    <source>
        <dbReference type="EMBL" id="QEX17250.1"/>
    </source>
</evidence>
<dbReference type="NCBIfam" id="TIGR00041">
    <property type="entry name" value="DTMP_kinase"/>
    <property type="match status" value="1"/>
</dbReference>
<keyword evidence="15" id="KW-1185">Reference proteome</keyword>
<keyword evidence="5 12" id="KW-0545">Nucleotide biosynthesis</keyword>
<dbReference type="EMBL" id="CP042906">
    <property type="protein sequence ID" value="QEX17250.1"/>
    <property type="molecule type" value="Genomic_DNA"/>
</dbReference>
<evidence type="ECO:0000256" key="8">
    <source>
        <dbReference type="ARBA" id="ARBA00022840"/>
    </source>
</evidence>
<dbReference type="Proteomes" id="UP000326202">
    <property type="component" value="Chromosome"/>
</dbReference>
<evidence type="ECO:0000256" key="9">
    <source>
        <dbReference type="ARBA" id="ARBA00029962"/>
    </source>
</evidence>
<keyword evidence="7 12" id="KW-0418">Kinase</keyword>
<keyword evidence="8 12" id="KW-0067">ATP-binding</keyword>
<reference evidence="14 15" key="1">
    <citation type="submission" date="2019-08" db="EMBL/GenBank/DDBJ databases">
        <title>Hyperibacter terrae gen. nov., sp. nov. and Hyperibacter viscosus sp. nov., two new members in the family Rhodospirillaceae isolated from the rhizosphere of Hypericum perforatum.</title>
        <authorList>
            <person name="Noviana Z."/>
        </authorList>
    </citation>
    <scope>NUCLEOTIDE SEQUENCE [LARGE SCALE GENOMIC DNA]</scope>
    <source>
        <strain evidence="14 15">R5913</strain>
    </source>
</reference>
<dbReference type="Pfam" id="PF02223">
    <property type="entry name" value="Thymidylate_kin"/>
    <property type="match status" value="1"/>
</dbReference>
<dbReference type="CDD" id="cd01672">
    <property type="entry name" value="TMPK"/>
    <property type="match status" value="1"/>
</dbReference>
<feature type="binding site" evidence="12">
    <location>
        <begin position="11"/>
        <end position="18"/>
    </location>
    <ligand>
        <name>ATP</name>
        <dbReference type="ChEBI" id="CHEBI:30616"/>
    </ligand>
</feature>
<dbReference type="GO" id="GO:0004798">
    <property type="term" value="F:dTMP kinase activity"/>
    <property type="evidence" value="ECO:0007669"/>
    <property type="project" value="UniProtKB-UniRule"/>
</dbReference>
<dbReference type="EC" id="2.7.4.9" evidence="2 12"/>
<evidence type="ECO:0000259" key="13">
    <source>
        <dbReference type="Pfam" id="PF02223"/>
    </source>
</evidence>
<feature type="domain" description="Thymidylate kinase-like" evidence="13">
    <location>
        <begin position="9"/>
        <end position="198"/>
    </location>
</feature>
<evidence type="ECO:0000256" key="10">
    <source>
        <dbReference type="ARBA" id="ARBA00048743"/>
    </source>
</evidence>
<evidence type="ECO:0000256" key="5">
    <source>
        <dbReference type="ARBA" id="ARBA00022727"/>
    </source>
</evidence>
<dbReference type="Gene3D" id="3.40.50.300">
    <property type="entry name" value="P-loop containing nucleotide triphosphate hydrolases"/>
    <property type="match status" value="1"/>
</dbReference>
<evidence type="ECO:0000256" key="3">
    <source>
        <dbReference type="ARBA" id="ARBA00017144"/>
    </source>
</evidence>
<evidence type="ECO:0000313" key="15">
    <source>
        <dbReference type="Proteomes" id="UP000326202"/>
    </source>
</evidence>
<dbReference type="RefSeq" id="WP_151177524.1">
    <property type="nucleotide sequence ID" value="NZ_CP042906.1"/>
</dbReference>
<dbReference type="SUPFAM" id="SSF52540">
    <property type="entry name" value="P-loop containing nucleoside triphosphate hydrolases"/>
    <property type="match status" value="1"/>
</dbReference>
<dbReference type="PROSITE" id="PS01331">
    <property type="entry name" value="THYMIDYLATE_KINASE"/>
    <property type="match status" value="1"/>
</dbReference>
<dbReference type="InterPro" id="IPR018094">
    <property type="entry name" value="Thymidylate_kinase"/>
</dbReference>
<dbReference type="GO" id="GO:0006227">
    <property type="term" value="P:dUDP biosynthetic process"/>
    <property type="evidence" value="ECO:0007669"/>
    <property type="project" value="TreeGrafter"/>
</dbReference>
<protein>
    <recommendedName>
        <fullName evidence="3 12">Thymidylate kinase</fullName>
        <ecNumber evidence="2 12">2.7.4.9</ecNumber>
    </recommendedName>
    <alternativeName>
        <fullName evidence="9 12">dTMP kinase</fullName>
    </alternativeName>
</protein>
<dbReference type="GO" id="GO:0005524">
    <property type="term" value="F:ATP binding"/>
    <property type="evidence" value="ECO:0007669"/>
    <property type="project" value="UniProtKB-UniRule"/>
</dbReference>
<dbReference type="PANTHER" id="PTHR10344:SF4">
    <property type="entry name" value="UMP-CMP KINASE 2, MITOCHONDRIAL"/>
    <property type="match status" value="1"/>
</dbReference>
<evidence type="ECO:0000256" key="2">
    <source>
        <dbReference type="ARBA" id="ARBA00012980"/>
    </source>
</evidence>
<evidence type="ECO:0000256" key="7">
    <source>
        <dbReference type="ARBA" id="ARBA00022777"/>
    </source>
</evidence>
<proteinExistence type="inferred from homology"/>
<dbReference type="HAMAP" id="MF_00165">
    <property type="entry name" value="Thymidylate_kinase"/>
    <property type="match status" value="1"/>
</dbReference>
<evidence type="ECO:0000256" key="11">
    <source>
        <dbReference type="ARBA" id="ARBA00057735"/>
    </source>
</evidence>
<organism evidence="14 15">
    <name type="scientific">Hypericibacter terrae</name>
    <dbReference type="NCBI Taxonomy" id="2602015"/>
    <lineage>
        <taxon>Bacteria</taxon>
        <taxon>Pseudomonadati</taxon>
        <taxon>Pseudomonadota</taxon>
        <taxon>Alphaproteobacteria</taxon>
        <taxon>Rhodospirillales</taxon>
        <taxon>Dongiaceae</taxon>
        <taxon>Hypericibacter</taxon>
    </lineage>
</organism>
<accession>A0A5J6MM01</accession>
<dbReference type="FunFam" id="3.40.50.300:FF:000225">
    <property type="entry name" value="Thymidylate kinase"/>
    <property type="match status" value="1"/>
</dbReference>
<keyword evidence="6 12" id="KW-0547">Nucleotide-binding</keyword>
<evidence type="ECO:0000256" key="4">
    <source>
        <dbReference type="ARBA" id="ARBA00022679"/>
    </source>
</evidence>
<dbReference type="PANTHER" id="PTHR10344">
    <property type="entry name" value="THYMIDYLATE KINASE"/>
    <property type="match status" value="1"/>
</dbReference>
<dbReference type="OrthoDB" id="9774907at2"/>
<dbReference type="KEGG" id="htq:FRZ44_25460"/>
<comment type="function">
    <text evidence="11 12">Phosphorylation of dTMP to form dTDP in both de novo and salvage pathways of dTTP synthesis.</text>
</comment>
<dbReference type="GO" id="GO:0006233">
    <property type="term" value="P:dTDP biosynthetic process"/>
    <property type="evidence" value="ECO:0007669"/>
    <property type="project" value="InterPro"/>
</dbReference>
<dbReference type="InterPro" id="IPR039430">
    <property type="entry name" value="Thymidylate_kin-like_dom"/>
</dbReference>
<evidence type="ECO:0000256" key="12">
    <source>
        <dbReference type="HAMAP-Rule" id="MF_00165"/>
    </source>
</evidence>
<evidence type="ECO:0000256" key="6">
    <source>
        <dbReference type="ARBA" id="ARBA00022741"/>
    </source>
</evidence>